<feature type="non-terminal residue" evidence="2">
    <location>
        <position position="127"/>
    </location>
</feature>
<evidence type="ECO:0000256" key="1">
    <source>
        <dbReference type="SAM" id="MobiDB-lite"/>
    </source>
</evidence>
<dbReference type="Gramene" id="VVA14533">
    <property type="protein sequence ID" value="VVA14533"/>
    <property type="gene ID" value="Prudul26B035843"/>
</dbReference>
<evidence type="ECO:0000313" key="2">
    <source>
        <dbReference type="EMBL" id="VVA14533.1"/>
    </source>
</evidence>
<gene>
    <name evidence="2" type="ORF">ALMOND_2B035843</name>
</gene>
<protein>
    <submittedName>
        <fullName evidence="2">Uncharacterized protein</fullName>
    </submittedName>
</protein>
<accession>A0A5E4EFQ6</accession>
<proteinExistence type="predicted"/>
<name>A0A5E4EFQ6_PRUDU</name>
<dbReference type="Proteomes" id="UP000327085">
    <property type="component" value="Chromosome 6"/>
</dbReference>
<dbReference type="AlphaFoldDB" id="A0A5E4EFQ6"/>
<reference evidence="3" key="1">
    <citation type="journal article" date="2020" name="Plant J.">
        <title>Transposons played a major role in the diversification between the closely related almond and peach genomes: results from the almond genome sequence.</title>
        <authorList>
            <person name="Alioto T."/>
            <person name="Alexiou K.G."/>
            <person name="Bardil A."/>
            <person name="Barteri F."/>
            <person name="Castanera R."/>
            <person name="Cruz F."/>
            <person name="Dhingra A."/>
            <person name="Duval H."/>
            <person name="Fernandez I Marti A."/>
            <person name="Frias L."/>
            <person name="Galan B."/>
            <person name="Garcia J.L."/>
            <person name="Howad W."/>
            <person name="Gomez-Garrido J."/>
            <person name="Gut M."/>
            <person name="Julca I."/>
            <person name="Morata J."/>
            <person name="Puigdomenech P."/>
            <person name="Ribeca P."/>
            <person name="Rubio Cabetas M.J."/>
            <person name="Vlasova A."/>
            <person name="Wirthensohn M."/>
            <person name="Garcia-Mas J."/>
            <person name="Gabaldon T."/>
            <person name="Casacuberta J.M."/>
            <person name="Arus P."/>
        </authorList>
    </citation>
    <scope>NUCLEOTIDE SEQUENCE [LARGE SCALE GENOMIC DNA]</scope>
    <source>
        <strain evidence="3">cv. Texas</strain>
    </source>
</reference>
<evidence type="ECO:0000313" key="3">
    <source>
        <dbReference type="Proteomes" id="UP000327085"/>
    </source>
</evidence>
<sequence>MSDPTIFIPVTKPRYTVAPSPLTLIFAASSPLSATTTTSSHSHSRTPRSPRPNPIKSDLDYLSSSPYDFFAKFMNILYNDSAYNFSSLSIHGKSSWIKDMVWIISTAHAANMACEWAWPANGFCWLK</sequence>
<organism evidence="2 3">
    <name type="scientific">Prunus dulcis</name>
    <name type="common">Almond</name>
    <name type="synonym">Amygdalus dulcis</name>
    <dbReference type="NCBI Taxonomy" id="3755"/>
    <lineage>
        <taxon>Eukaryota</taxon>
        <taxon>Viridiplantae</taxon>
        <taxon>Streptophyta</taxon>
        <taxon>Embryophyta</taxon>
        <taxon>Tracheophyta</taxon>
        <taxon>Spermatophyta</taxon>
        <taxon>Magnoliopsida</taxon>
        <taxon>eudicotyledons</taxon>
        <taxon>Gunneridae</taxon>
        <taxon>Pentapetalae</taxon>
        <taxon>rosids</taxon>
        <taxon>fabids</taxon>
        <taxon>Rosales</taxon>
        <taxon>Rosaceae</taxon>
        <taxon>Amygdaloideae</taxon>
        <taxon>Amygdaleae</taxon>
        <taxon>Prunus</taxon>
    </lineage>
</organism>
<dbReference type="EMBL" id="CABIKO010000010">
    <property type="protein sequence ID" value="VVA14533.1"/>
    <property type="molecule type" value="Genomic_DNA"/>
</dbReference>
<dbReference type="InParanoid" id="A0A5E4EFQ6"/>
<feature type="region of interest" description="Disordered" evidence="1">
    <location>
        <begin position="34"/>
        <end position="57"/>
    </location>
</feature>